<dbReference type="SUPFAM" id="SSF49764">
    <property type="entry name" value="HSP20-like chaperones"/>
    <property type="match status" value="1"/>
</dbReference>
<evidence type="ECO:0000259" key="3">
    <source>
        <dbReference type="PROSITE" id="PS01031"/>
    </source>
</evidence>
<comment type="similarity">
    <text evidence="1 2">Belongs to the small heat shock protein (HSP20) family.</text>
</comment>
<proteinExistence type="inferred from homology"/>
<dbReference type="InterPro" id="IPR031107">
    <property type="entry name" value="Small_HSP"/>
</dbReference>
<evidence type="ECO:0000256" key="2">
    <source>
        <dbReference type="RuleBase" id="RU003616"/>
    </source>
</evidence>
<comment type="caution">
    <text evidence="4">The sequence shown here is derived from an EMBL/GenBank/DDBJ whole genome shotgun (WGS) entry which is preliminary data.</text>
</comment>
<dbReference type="EMBL" id="CABFMQ020000104">
    <property type="protein sequence ID" value="VTZ51663.1"/>
    <property type="molecule type" value="Genomic_DNA"/>
</dbReference>
<dbReference type="Gene3D" id="2.60.40.790">
    <property type="match status" value="1"/>
</dbReference>
<feature type="domain" description="SHSP" evidence="3">
    <location>
        <begin position="39"/>
        <end position="154"/>
    </location>
</feature>
<protein>
    <recommendedName>
        <fullName evidence="3">SHSP domain-containing protein</fullName>
    </recommendedName>
</protein>
<evidence type="ECO:0000256" key="1">
    <source>
        <dbReference type="PROSITE-ProRule" id="PRU00285"/>
    </source>
</evidence>
<gene>
    <name evidence="4" type="ORF">MPC4_450004</name>
</gene>
<dbReference type="CDD" id="cd06464">
    <property type="entry name" value="ACD_sHsps-like"/>
    <property type="match status" value="1"/>
</dbReference>
<dbReference type="PANTHER" id="PTHR11527">
    <property type="entry name" value="HEAT-SHOCK PROTEIN 20 FAMILY MEMBER"/>
    <property type="match status" value="1"/>
</dbReference>
<dbReference type="Proteomes" id="UP000485880">
    <property type="component" value="Unassembled WGS sequence"/>
</dbReference>
<dbReference type="InterPro" id="IPR008978">
    <property type="entry name" value="HSP20-like_chaperone"/>
</dbReference>
<dbReference type="InterPro" id="IPR002068">
    <property type="entry name" value="A-crystallin/Hsp20_dom"/>
</dbReference>
<organism evidence="4 5">
    <name type="scientific">Methylocella tundrae</name>
    <dbReference type="NCBI Taxonomy" id="227605"/>
    <lineage>
        <taxon>Bacteria</taxon>
        <taxon>Pseudomonadati</taxon>
        <taxon>Pseudomonadota</taxon>
        <taxon>Alphaproteobacteria</taxon>
        <taxon>Hyphomicrobiales</taxon>
        <taxon>Beijerinckiaceae</taxon>
        <taxon>Methylocella</taxon>
    </lineage>
</organism>
<evidence type="ECO:0000313" key="5">
    <source>
        <dbReference type="Proteomes" id="UP000485880"/>
    </source>
</evidence>
<dbReference type="Pfam" id="PF00011">
    <property type="entry name" value="HSP20"/>
    <property type="match status" value="1"/>
</dbReference>
<reference evidence="4 5" key="1">
    <citation type="submission" date="2019-05" db="EMBL/GenBank/DDBJ databases">
        <authorList>
            <person name="Farhan Ul Haque M."/>
        </authorList>
    </citation>
    <scope>NUCLEOTIDE SEQUENCE [LARGE SCALE GENOMIC DNA]</scope>
    <source>
        <strain evidence="4">2</strain>
    </source>
</reference>
<dbReference type="RefSeq" id="WP_174513424.1">
    <property type="nucleotide sequence ID" value="NZ_CABFMQ020000104.1"/>
</dbReference>
<accession>A0A8B6M9H5</accession>
<dbReference type="AlphaFoldDB" id="A0A8B6M9H5"/>
<evidence type="ECO:0000313" key="4">
    <source>
        <dbReference type="EMBL" id="VTZ51663.1"/>
    </source>
</evidence>
<keyword evidence="5" id="KW-1185">Reference proteome</keyword>
<name>A0A8B6M9H5_METTU</name>
<sequence>MALLPTLRSRNQNLADPFAAFRRELDSFFSDYNRGLPTLTEVGAQMPALNIAETKDAIEITTELPGVDEKDINVSLDGNRLVIAGEKKQESDRSEKEWHVVERSYGAFHRAVALPFEPSDASIEAHFDKGVLHLKINKPTEVAKAKKTIDIKAGPPKGAAPDAA</sequence>
<dbReference type="PROSITE" id="PS01031">
    <property type="entry name" value="SHSP"/>
    <property type="match status" value="1"/>
</dbReference>